<accession>A0A2T1DL01</accession>
<evidence type="ECO:0000313" key="3">
    <source>
        <dbReference type="Proteomes" id="UP000238634"/>
    </source>
</evidence>
<dbReference type="SUPFAM" id="SSF52129">
    <property type="entry name" value="Caspase-like"/>
    <property type="match status" value="1"/>
</dbReference>
<organism evidence="2 3">
    <name type="scientific">Phormidesmis priestleyi ULC007</name>
    <dbReference type="NCBI Taxonomy" id="1920490"/>
    <lineage>
        <taxon>Bacteria</taxon>
        <taxon>Bacillati</taxon>
        <taxon>Cyanobacteriota</taxon>
        <taxon>Cyanophyceae</taxon>
        <taxon>Leptolyngbyales</taxon>
        <taxon>Leptolyngbyaceae</taxon>
        <taxon>Phormidesmis</taxon>
    </lineage>
</organism>
<reference evidence="2 3" key="2">
    <citation type="submission" date="2018-03" db="EMBL/GenBank/DDBJ databases">
        <title>The ancient ancestry and fast evolution of plastids.</title>
        <authorList>
            <person name="Moore K.R."/>
            <person name="Magnabosco C."/>
            <person name="Momper L."/>
            <person name="Gold D.A."/>
            <person name="Bosak T."/>
            <person name="Fournier G.P."/>
        </authorList>
    </citation>
    <scope>NUCLEOTIDE SEQUENCE [LARGE SCALE GENOMIC DNA]</scope>
    <source>
        <strain evidence="2 3">ULC007</strain>
    </source>
</reference>
<dbReference type="PANTHER" id="PTHR48104">
    <property type="entry name" value="METACASPASE-4"/>
    <property type="match status" value="1"/>
</dbReference>
<dbReference type="GO" id="GO:0005737">
    <property type="term" value="C:cytoplasm"/>
    <property type="evidence" value="ECO:0007669"/>
    <property type="project" value="TreeGrafter"/>
</dbReference>
<dbReference type="PIRSF" id="PIRSF007398">
    <property type="entry name" value="Sll0148_caspase"/>
    <property type="match status" value="1"/>
</dbReference>
<dbReference type="InterPro" id="IPR050452">
    <property type="entry name" value="Metacaspase"/>
</dbReference>
<gene>
    <name evidence="2" type="ORF">C7B65_04230</name>
</gene>
<dbReference type="RefSeq" id="WP_106253924.1">
    <property type="nucleotide sequence ID" value="NZ_PVWG01000003.1"/>
</dbReference>
<dbReference type="InterPro" id="IPR029030">
    <property type="entry name" value="Caspase-like_dom_sf"/>
</dbReference>
<dbReference type="GO" id="GO:0006508">
    <property type="term" value="P:proteolysis"/>
    <property type="evidence" value="ECO:0007669"/>
    <property type="project" value="InterPro"/>
</dbReference>
<dbReference type="Gene3D" id="3.40.50.1460">
    <property type="match status" value="1"/>
</dbReference>
<evidence type="ECO:0000313" key="2">
    <source>
        <dbReference type="EMBL" id="PSB21153.1"/>
    </source>
</evidence>
<name>A0A2T1DL01_9CYAN</name>
<evidence type="ECO:0000259" key="1">
    <source>
        <dbReference type="Pfam" id="PF00656"/>
    </source>
</evidence>
<feature type="domain" description="Peptidase C14 caspase" evidence="1">
    <location>
        <begin position="41"/>
        <end position="302"/>
    </location>
</feature>
<dbReference type="GO" id="GO:0004197">
    <property type="term" value="F:cysteine-type endopeptidase activity"/>
    <property type="evidence" value="ECO:0007669"/>
    <property type="project" value="InterPro"/>
</dbReference>
<comment type="caution">
    <text evidence="2">The sequence shown here is derived from an EMBL/GenBank/DDBJ whole genome shotgun (WGS) entry which is preliminary data.</text>
</comment>
<dbReference type="InterPro" id="IPR011189">
    <property type="entry name" value="UCP_caspase_lke"/>
</dbReference>
<dbReference type="Proteomes" id="UP000238634">
    <property type="component" value="Unassembled WGS sequence"/>
</dbReference>
<keyword evidence="3" id="KW-1185">Reference proteome</keyword>
<dbReference type="PANTHER" id="PTHR48104:SF30">
    <property type="entry name" value="METACASPASE-1"/>
    <property type="match status" value="1"/>
</dbReference>
<sequence>MKRRSFLQQTGLLLAAWGTSQVGLALAVDRSRQVLAQSTHRKLALLIGINQYRSAALQGCLTDVDLQRELLIHRFGFQPSDILTLTDQQATRSQIETAFIEHLVNPSKAGDVIVFHFSGHGSLLNLGGAGEDAQTSLVTIDDPASDADSIVNRLPEETLLLLLKSLPTDQVTTILDAGYADIGATLQGNLRIRSQPMPSANHLQDAEIVFQAQRLEALKLNRTQLRGQRQAKQIPGVILGAANSNQFAGEARWNGFNAGLLTYALTQQLWQSTPATTLRVVLSRAAAEIGQRAHQQQPSLEGQKSHDRPLTPYHLPVSQVSADGVVIRVAENGKAGQIWLAGLSPQVLEQSGVDSLMMKVETSSQLQIFARDGLIAKARLLSSLPDETLTVGQWVQEAVRIIPRNLGLSVALDSTLERIERVDAVSAFSAIPHLSAAPAGEQPADYLFGKVSANTQVAALPSAPIVGLATSSGYGLFSQGREMISSTAGEAGEAVKVAVKRLAPQLQTLLTAKLLRLTVNERSSRLAVRATLKTTAPQSQILIEKRTDRAPGQSDQTLTVPLDGKMPTVAIGTRIQYRIQNDSQQPIYGVLIGLDSSGSAFAFHTVDATLQTEETLTVPAVAPTFEWVVQSPIGLTETHLICSRAPLRQTQTLLAETFKQNSEPGTIRPLPNSLEVAQAVLQDLHQASQSSVLGATGDTYALSVNAWATFRFSYQVV</sequence>
<dbReference type="Pfam" id="PF00656">
    <property type="entry name" value="Peptidase_C14"/>
    <property type="match status" value="1"/>
</dbReference>
<protein>
    <submittedName>
        <fullName evidence="2">Peptidase C14</fullName>
    </submittedName>
</protein>
<dbReference type="AlphaFoldDB" id="A0A2T1DL01"/>
<proteinExistence type="predicted"/>
<dbReference type="InterPro" id="IPR011600">
    <property type="entry name" value="Pept_C14_caspase"/>
</dbReference>
<reference evidence="2 3" key="1">
    <citation type="submission" date="2018-02" db="EMBL/GenBank/DDBJ databases">
        <authorList>
            <person name="Cohen D.B."/>
            <person name="Kent A.D."/>
        </authorList>
    </citation>
    <scope>NUCLEOTIDE SEQUENCE [LARGE SCALE GENOMIC DNA]</scope>
    <source>
        <strain evidence="2 3">ULC007</strain>
    </source>
</reference>
<dbReference type="EMBL" id="PVWG01000003">
    <property type="protein sequence ID" value="PSB21153.1"/>
    <property type="molecule type" value="Genomic_DNA"/>
</dbReference>